<evidence type="ECO:0000313" key="1">
    <source>
        <dbReference type="EMBL" id="OGL44433.1"/>
    </source>
</evidence>
<dbReference type="InterPro" id="IPR019707">
    <property type="entry name" value="DUF2582"/>
</dbReference>
<organism evidence="1 2">
    <name type="scientific">Candidatus Schekmanbacteria bacterium RBG_13_48_7</name>
    <dbReference type="NCBI Taxonomy" id="1817878"/>
    <lineage>
        <taxon>Bacteria</taxon>
        <taxon>Candidatus Schekmaniibacteriota</taxon>
    </lineage>
</organism>
<accession>A0A1F7RSB2</accession>
<protein>
    <recommendedName>
        <fullName evidence="3">Winged helix-turn-helix domain-containing protein</fullName>
    </recommendedName>
</protein>
<dbReference type="Proteomes" id="UP000179266">
    <property type="component" value="Unassembled WGS sequence"/>
</dbReference>
<evidence type="ECO:0000313" key="2">
    <source>
        <dbReference type="Proteomes" id="UP000179266"/>
    </source>
</evidence>
<gene>
    <name evidence="1" type="ORF">A2161_11245</name>
</gene>
<dbReference type="InterPro" id="IPR036388">
    <property type="entry name" value="WH-like_DNA-bd_sf"/>
</dbReference>
<dbReference type="AlphaFoldDB" id="A0A1F7RSB2"/>
<proteinExistence type="predicted"/>
<sequence>MLDKIGFIAGDIYSILEKDGPQTMYSLKKALDNTKDLVPMGIGWLAREDKITFLDTGKTLKISIK</sequence>
<name>A0A1F7RSB2_9BACT</name>
<dbReference type="EMBL" id="MGDD01000224">
    <property type="protein sequence ID" value="OGL44433.1"/>
    <property type="molecule type" value="Genomic_DNA"/>
</dbReference>
<dbReference type="Pfam" id="PF10771">
    <property type="entry name" value="DUF2582"/>
    <property type="match status" value="1"/>
</dbReference>
<comment type="caution">
    <text evidence="1">The sequence shown here is derived from an EMBL/GenBank/DDBJ whole genome shotgun (WGS) entry which is preliminary data.</text>
</comment>
<evidence type="ECO:0008006" key="3">
    <source>
        <dbReference type="Google" id="ProtNLM"/>
    </source>
</evidence>
<dbReference type="Gene3D" id="1.10.10.10">
    <property type="entry name" value="Winged helix-like DNA-binding domain superfamily/Winged helix DNA-binding domain"/>
    <property type="match status" value="1"/>
</dbReference>
<reference evidence="1 2" key="1">
    <citation type="journal article" date="2016" name="Nat. Commun.">
        <title>Thousands of microbial genomes shed light on interconnected biogeochemical processes in an aquifer system.</title>
        <authorList>
            <person name="Anantharaman K."/>
            <person name="Brown C.T."/>
            <person name="Hug L.A."/>
            <person name="Sharon I."/>
            <person name="Castelle C.J."/>
            <person name="Probst A.J."/>
            <person name="Thomas B.C."/>
            <person name="Singh A."/>
            <person name="Wilkins M.J."/>
            <person name="Karaoz U."/>
            <person name="Brodie E.L."/>
            <person name="Williams K.H."/>
            <person name="Hubbard S.S."/>
            <person name="Banfield J.F."/>
        </authorList>
    </citation>
    <scope>NUCLEOTIDE SEQUENCE [LARGE SCALE GENOMIC DNA]</scope>
</reference>